<feature type="non-terminal residue" evidence="1">
    <location>
        <position position="1"/>
    </location>
</feature>
<organism evidence="1">
    <name type="scientific">marine sediment metagenome</name>
    <dbReference type="NCBI Taxonomy" id="412755"/>
    <lineage>
        <taxon>unclassified sequences</taxon>
        <taxon>metagenomes</taxon>
        <taxon>ecological metagenomes</taxon>
    </lineage>
</organism>
<gene>
    <name evidence="1" type="ORF">S01H1_46688</name>
</gene>
<name>X0UVR8_9ZZZZ</name>
<accession>X0UVR8</accession>
<dbReference type="EMBL" id="BARS01029906">
    <property type="protein sequence ID" value="GAG09934.1"/>
    <property type="molecule type" value="Genomic_DNA"/>
</dbReference>
<proteinExistence type="predicted"/>
<evidence type="ECO:0000313" key="1">
    <source>
        <dbReference type="EMBL" id="GAG09934.1"/>
    </source>
</evidence>
<sequence length="30" mass="3008">TPVMDLAIPNGTAGQAGPLLCGIEIIAEGW</sequence>
<reference evidence="1" key="1">
    <citation type="journal article" date="2014" name="Front. Microbiol.">
        <title>High frequency of phylogenetically diverse reductive dehalogenase-homologous genes in deep subseafloor sedimentary metagenomes.</title>
        <authorList>
            <person name="Kawai M."/>
            <person name="Futagami T."/>
            <person name="Toyoda A."/>
            <person name="Takaki Y."/>
            <person name="Nishi S."/>
            <person name="Hori S."/>
            <person name="Arai W."/>
            <person name="Tsubouchi T."/>
            <person name="Morono Y."/>
            <person name="Uchiyama I."/>
            <person name="Ito T."/>
            <person name="Fujiyama A."/>
            <person name="Inagaki F."/>
            <person name="Takami H."/>
        </authorList>
    </citation>
    <scope>NUCLEOTIDE SEQUENCE</scope>
    <source>
        <strain evidence="1">Expedition CK06-06</strain>
    </source>
</reference>
<protein>
    <submittedName>
        <fullName evidence="1">Uncharacterized protein</fullName>
    </submittedName>
</protein>
<dbReference type="AlphaFoldDB" id="X0UVR8"/>
<comment type="caution">
    <text evidence="1">The sequence shown here is derived from an EMBL/GenBank/DDBJ whole genome shotgun (WGS) entry which is preliminary data.</text>
</comment>